<evidence type="ECO:0000313" key="6">
    <source>
        <dbReference type="EMBL" id="SDF56942.1"/>
    </source>
</evidence>
<dbReference type="InterPro" id="IPR050574">
    <property type="entry name" value="HPF/YfiA_ribosome-assoc"/>
</dbReference>
<dbReference type="EMBL" id="FNBW01000004">
    <property type="protein sequence ID" value="SDF56942.1"/>
    <property type="molecule type" value="Genomic_DNA"/>
</dbReference>
<dbReference type="HAMAP" id="MF_00839">
    <property type="entry name" value="HPF"/>
    <property type="match status" value="1"/>
</dbReference>
<reference evidence="6 7" key="1">
    <citation type="submission" date="2016-10" db="EMBL/GenBank/DDBJ databases">
        <authorList>
            <person name="Varghese N."/>
            <person name="Submissions S."/>
        </authorList>
    </citation>
    <scope>NUCLEOTIDE SEQUENCE [LARGE SCALE GENOMIC DNA]</scope>
    <source>
        <strain evidence="6 7">DSM 18839</strain>
    </source>
</reference>
<dbReference type="AlphaFoldDB" id="A0A8G2BGK5"/>
<keyword evidence="1 4" id="KW-0810">Translation regulation</keyword>
<dbReference type="Gene3D" id="3.30.505.50">
    <property type="entry name" value="Sigma 54 modulation/S30EA ribosomal protein, C-terminal domain"/>
    <property type="match status" value="1"/>
</dbReference>
<dbReference type="Pfam" id="PF16321">
    <property type="entry name" value="Ribosom_S30AE_C"/>
    <property type="match status" value="1"/>
</dbReference>
<dbReference type="InterPro" id="IPR038416">
    <property type="entry name" value="Ribosom_S30AE_C_sf"/>
</dbReference>
<dbReference type="PANTHER" id="PTHR33231">
    <property type="entry name" value="30S RIBOSOMAL PROTEIN"/>
    <property type="match status" value="1"/>
</dbReference>
<evidence type="ECO:0000256" key="4">
    <source>
        <dbReference type="HAMAP-Rule" id="MF_00839"/>
    </source>
</evidence>
<dbReference type="OrthoDB" id="9794975at2"/>
<keyword evidence="6" id="KW-0687">Ribonucleoprotein</keyword>
<dbReference type="Pfam" id="PF02482">
    <property type="entry name" value="Ribosomal_S30AE"/>
    <property type="match status" value="1"/>
</dbReference>
<organism evidence="6 7">
    <name type="scientific">Thalassobaculum litoreum DSM 18839</name>
    <dbReference type="NCBI Taxonomy" id="1123362"/>
    <lineage>
        <taxon>Bacteria</taxon>
        <taxon>Pseudomonadati</taxon>
        <taxon>Pseudomonadota</taxon>
        <taxon>Alphaproteobacteria</taxon>
        <taxon>Rhodospirillales</taxon>
        <taxon>Thalassobaculaceae</taxon>
        <taxon>Thalassobaculum</taxon>
    </lineage>
</organism>
<protein>
    <recommendedName>
        <fullName evidence="3 4">Ribosome hibernation promoting factor</fullName>
        <shortName evidence="4">HPF</shortName>
    </recommendedName>
</protein>
<comment type="caution">
    <text evidence="6">The sequence shown here is derived from an EMBL/GenBank/DDBJ whole genome shotgun (WGS) entry which is preliminary data.</text>
</comment>
<keyword evidence="7" id="KW-1185">Reference proteome</keyword>
<dbReference type="InterPro" id="IPR036567">
    <property type="entry name" value="RHF-like"/>
</dbReference>
<dbReference type="InterPro" id="IPR034694">
    <property type="entry name" value="HPF_long/plastid"/>
</dbReference>
<feature type="domain" description="Sigma 54 modulation/S30EA ribosomal protein C-terminal" evidence="5">
    <location>
        <begin position="132"/>
        <end position="184"/>
    </location>
</feature>
<evidence type="ECO:0000256" key="3">
    <source>
        <dbReference type="ARBA" id="ARBA00041148"/>
    </source>
</evidence>
<dbReference type="GO" id="GO:0022627">
    <property type="term" value="C:cytosolic small ribosomal subunit"/>
    <property type="evidence" value="ECO:0007669"/>
    <property type="project" value="TreeGrafter"/>
</dbReference>
<comment type="subcellular location">
    <subcellularLocation>
        <location evidence="4">Cytoplasm</location>
    </subcellularLocation>
</comment>
<dbReference type="NCBIfam" id="TIGR00741">
    <property type="entry name" value="yfiA"/>
    <property type="match status" value="1"/>
</dbReference>
<dbReference type="SUPFAM" id="SSF69754">
    <property type="entry name" value="Ribosome binding protein Y (YfiA homologue)"/>
    <property type="match status" value="1"/>
</dbReference>
<dbReference type="InterPro" id="IPR003489">
    <property type="entry name" value="RHF/RaiA"/>
</dbReference>
<gene>
    <name evidence="4" type="primary">hpf</name>
    <name evidence="6" type="ORF">SAMN05660686_01704</name>
</gene>
<dbReference type="GO" id="GO:0043024">
    <property type="term" value="F:ribosomal small subunit binding"/>
    <property type="evidence" value="ECO:0007669"/>
    <property type="project" value="TreeGrafter"/>
</dbReference>
<dbReference type="Gene3D" id="3.30.160.100">
    <property type="entry name" value="Ribosome hibernation promotion factor-like"/>
    <property type="match status" value="1"/>
</dbReference>
<proteinExistence type="inferred from homology"/>
<dbReference type="Proteomes" id="UP000198615">
    <property type="component" value="Unassembled WGS sequence"/>
</dbReference>
<evidence type="ECO:0000259" key="5">
    <source>
        <dbReference type="Pfam" id="PF16321"/>
    </source>
</evidence>
<accession>A0A8G2BGK5</accession>
<keyword evidence="6" id="KW-0689">Ribosomal protein</keyword>
<evidence type="ECO:0000256" key="2">
    <source>
        <dbReference type="ARBA" id="ARBA00038695"/>
    </source>
</evidence>
<sequence length="195" mass="21194">MQISVQGKQLDVGDALRERIETEITEIATKYFSDPIESTVTMTKAASQFVADIVVHVGKGITVQSEGKASDAHAAFDAAAERMGKRLRRYKRRLRDHHRGHAQDAISAQQYILAAESESEGDEVQEPDGWNPVVVAEMETAVDTLTVGEAVMRLDLSGAPALMFRNRGHGGINMIYRRSDGNVGWVDPAGATGAD</sequence>
<evidence type="ECO:0000256" key="1">
    <source>
        <dbReference type="ARBA" id="ARBA00022845"/>
    </source>
</evidence>
<comment type="subunit">
    <text evidence="2">Associates exclusively with 100S ribosomes, which are dimers of 70S ribosomes.</text>
</comment>
<dbReference type="InterPro" id="IPR032528">
    <property type="entry name" value="Ribosom_S30AE_C"/>
</dbReference>
<comment type="function">
    <text evidence="4">Required for dimerization of active 70S ribosomes into 100S ribosomes in stationary phase; 100S ribosomes are translationally inactive and sometimes present during exponential growth.</text>
</comment>
<name>A0A8G2BGK5_9PROT</name>
<comment type="similarity">
    <text evidence="4">Belongs to the HPF/YfiA ribosome-associated protein family. Long HPF subfamily.</text>
</comment>
<dbReference type="PANTHER" id="PTHR33231:SF1">
    <property type="entry name" value="30S RIBOSOMAL PROTEIN"/>
    <property type="match status" value="1"/>
</dbReference>
<dbReference type="RefSeq" id="WP_028793399.1">
    <property type="nucleotide sequence ID" value="NZ_FNBW01000004.1"/>
</dbReference>
<dbReference type="GO" id="GO:0045900">
    <property type="term" value="P:negative regulation of translational elongation"/>
    <property type="evidence" value="ECO:0007669"/>
    <property type="project" value="TreeGrafter"/>
</dbReference>
<evidence type="ECO:0000313" key="7">
    <source>
        <dbReference type="Proteomes" id="UP000198615"/>
    </source>
</evidence>
<comment type="subunit">
    <text evidence="4">Interacts with 100S ribosomes.</text>
</comment>
<keyword evidence="4" id="KW-0963">Cytoplasm</keyword>